<feature type="compositionally biased region" description="Low complexity" evidence="1">
    <location>
        <begin position="271"/>
        <end position="284"/>
    </location>
</feature>
<feature type="compositionally biased region" description="Low complexity" evidence="1">
    <location>
        <begin position="312"/>
        <end position="326"/>
    </location>
</feature>
<evidence type="ECO:0000313" key="4">
    <source>
        <dbReference type="Proteomes" id="UP000198822"/>
    </source>
</evidence>
<evidence type="ECO:0000313" key="3">
    <source>
        <dbReference type="EMBL" id="SDH60782.1"/>
    </source>
</evidence>
<dbReference type="SUPFAM" id="SSF53850">
    <property type="entry name" value="Periplasmic binding protein-like II"/>
    <property type="match status" value="1"/>
</dbReference>
<organism evidence="3 4">
    <name type="scientific">Agrococcus jejuensis</name>
    <dbReference type="NCBI Taxonomy" id="399736"/>
    <lineage>
        <taxon>Bacteria</taxon>
        <taxon>Bacillati</taxon>
        <taxon>Actinomycetota</taxon>
        <taxon>Actinomycetes</taxon>
        <taxon>Micrococcales</taxon>
        <taxon>Microbacteriaceae</taxon>
        <taxon>Agrococcus</taxon>
    </lineage>
</organism>
<evidence type="ECO:0000256" key="2">
    <source>
        <dbReference type="SAM" id="SignalP"/>
    </source>
</evidence>
<dbReference type="PANTHER" id="PTHR43649:SF12">
    <property type="entry name" value="DIACETYLCHITOBIOSE BINDING PROTEIN DASA"/>
    <property type="match status" value="1"/>
</dbReference>
<protein>
    <submittedName>
        <fullName evidence="3">Extracellular solute-binding protein</fullName>
    </submittedName>
</protein>
<keyword evidence="4" id="KW-1185">Reference proteome</keyword>
<dbReference type="EMBL" id="LT629695">
    <property type="protein sequence ID" value="SDH60782.1"/>
    <property type="molecule type" value="Genomic_DNA"/>
</dbReference>
<dbReference type="InterPro" id="IPR050490">
    <property type="entry name" value="Bact_solute-bd_prot1"/>
</dbReference>
<dbReference type="Gene3D" id="3.40.190.10">
    <property type="entry name" value="Periplasmic binding protein-like II"/>
    <property type="match status" value="2"/>
</dbReference>
<name>A0A1G8DT21_9MICO</name>
<dbReference type="RefSeq" id="WP_092504269.1">
    <property type="nucleotide sequence ID" value="NZ_LT629695.1"/>
</dbReference>
<dbReference type="InterPro" id="IPR006059">
    <property type="entry name" value="SBP"/>
</dbReference>
<dbReference type="Proteomes" id="UP000198822">
    <property type="component" value="Chromosome I"/>
</dbReference>
<dbReference type="PROSITE" id="PS51257">
    <property type="entry name" value="PROKAR_LIPOPROTEIN"/>
    <property type="match status" value="1"/>
</dbReference>
<feature type="signal peptide" evidence="2">
    <location>
        <begin position="1"/>
        <end position="20"/>
    </location>
</feature>
<keyword evidence="2" id="KW-0732">Signal</keyword>
<evidence type="ECO:0000256" key="1">
    <source>
        <dbReference type="SAM" id="MobiDB-lite"/>
    </source>
</evidence>
<gene>
    <name evidence="3" type="ORF">SAMN04489720_1765</name>
</gene>
<proteinExistence type="predicted"/>
<accession>A0A1G8DT21</accession>
<dbReference type="OrthoDB" id="8478044at2"/>
<dbReference type="Pfam" id="PF01547">
    <property type="entry name" value="SBP_bac_1"/>
    <property type="match status" value="1"/>
</dbReference>
<dbReference type="STRING" id="399736.SAMN04489720_1765"/>
<reference evidence="4" key="1">
    <citation type="submission" date="2016-10" db="EMBL/GenBank/DDBJ databases">
        <authorList>
            <person name="Varghese N."/>
            <person name="Submissions S."/>
        </authorList>
    </citation>
    <scope>NUCLEOTIDE SEQUENCE [LARGE SCALE GENOMIC DNA]</scope>
    <source>
        <strain evidence="4">DSM 22002</strain>
    </source>
</reference>
<dbReference type="PANTHER" id="PTHR43649">
    <property type="entry name" value="ARABINOSE-BINDING PROTEIN-RELATED"/>
    <property type="match status" value="1"/>
</dbReference>
<feature type="compositionally biased region" description="Acidic residues" evidence="1">
    <location>
        <begin position="300"/>
        <end position="311"/>
    </location>
</feature>
<dbReference type="AlphaFoldDB" id="A0A1G8DT21"/>
<feature type="region of interest" description="Disordered" evidence="1">
    <location>
        <begin position="271"/>
        <end position="326"/>
    </location>
</feature>
<sequence length="468" mass="47003">MPIPRIATVSVAALAALTLAACQGGPSPDPTSSEPASGPSLRMLVDGTPAEVDVLQTQVDAWSETSGSDVRIVLASDLEQQLAESFANANPPDVFALPTTSLERYEGYLEPYGRFADAGDIVPSLLDVVSDGSELQCVPRSADATTLAISEQAWADAGLTDADVPTTWEQLETIAGALTTDDAAGLAIDPDAEHLGALLAQAGGALVDESGAVADSPENASALDLAVRMHDAGALAWPSDLGASSAAAAFATGEAAMAYVDLGDLLAAEAAAPAPSETPDPTSSDEPERIEPTETLDASDAPESEGVDESADPSASPDASASTDSAPDAAALLDGVRLVPLPAGPANAAAFASSSCWAIPADTRTGDEARDLIAFLTQAGQQVELADATGTVPVTTTAGATFAEQHPERAAVVAAVAGGADMATVLGPAEATDALDETLATLASAEPGEADVAALLADLQTRLEQQLE</sequence>
<feature type="chain" id="PRO_5039251304" evidence="2">
    <location>
        <begin position="21"/>
        <end position="468"/>
    </location>
</feature>